<evidence type="ECO:0000256" key="1">
    <source>
        <dbReference type="SAM" id="Phobius"/>
    </source>
</evidence>
<keyword evidence="1" id="KW-1133">Transmembrane helix</keyword>
<gene>
    <name evidence="2" type="ORF">GCM10009850_080600</name>
</gene>
<dbReference type="EMBL" id="BAAAQX010000027">
    <property type="protein sequence ID" value="GAA2212598.1"/>
    <property type="molecule type" value="Genomic_DNA"/>
</dbReference>
<keyword evidence="1" id="KW-0472">Membrane</keyword>
<dbReference type="RefSeq" id="WP_344487257.1">
    <property type="nucleotide sequence ID" value="NZ_BAAAQX010000027.1"/>
</dbReference>
<feature type="transmembrane region" description="Helical" evidence="1">
    <location>
        <begin position="20"/>
        <end position="40"/>
    </location>
</feature>
<protein>
    <submittedName>
        <fullName evidence="2">Uncharacterized protein</fullName>
    </submittedName>
</protein>
<sequence>MSAPRPEPARSPRARRLGCFAWALAPFVLLGAIVMAPGWVNDYRLARMVDRIQEYPLPAGAEFGSFAPQAETSGGDSGDCWYTIRVPISTDLPVHEVLSYYQQAKIEDPDGEVGDISVSAWTLVGKPGDRTDETTATGPVIMDVSGTYSGGILDDRCR</sequence>
<name>A0ABN3CT09_9ACTN</name>
<keyword evidence="1" id="KW-0812">Transmembrane</keyword>
<dbReference type="Proteomes" id="UP001499843">
    <property type="component" value="Unassembled WGS sequence"/>
</dbReference>
<keyword evidence="3" id="KW-1185">Reference proteome</keyword>
<organism evidence="2 3">
    <name type="scientific">Nonomuraea monospora</name>
    <dbReference type="NCBI Taxonomy" id="568818"/>
    <lineage>
        <taxon>Bacteria</taxon>
        <taxon>Bacillati</taxon>
        <taxon>Actinomycetota</taxon>
        <taxon>Actinomycetes</taxon>
        <taxon>Streptosporangiales</taxon>
        <taxon>Streptosporangiaceae</taxon>
        <taxon>Nonomuraea</taxon>
    </lineage>
</organism>
<accession>A0ABN3CT09</accession>
<comment type="caution">
    <text evidence="2">The sequence shown here is derived from an EMBL/GenBank/DDBJ whole genome shotgun (WGS) entry which is preliminary data.</text>
</comment>
<proteinExistence type="predicted"/>
<evidence type="ECO:0000313" key="3">
    <source>
        <dbReference type="Proteomes" id="UP001499843"/>
    </source>
</evidence>
<reference evidence="2 3" key="1">
    <citation type="journal article" date="2019" name="Int. J. Syst. Evol. Microbiol.">
        <title>The Global Catalogue of Microorganisms (GCM) 10K type strain sequencing project: providing services to taxonomists for standard genome sequencing and annotation.</title>
        <authorList>
            <consortium name="The Broad Institute Genomics Platform"/>
            <consortium name="The Broad Institute Genome Sequencing Center for Infectious Disease"/>
            <person name="Wu L."/>
            <person name="Ma J."/>
        </authorList>
    </citation>
    <scope>NUCLEOTIDE SEQUENCE [LARGE SCALE GENOMIC DNA]</scope>
    <source>
        <strain evidence="2 3">JCM 16114</strain>
    </source>
</reference>
<evidence type="ECO:0000313" key="2">
    <source>
        <dbReference type="EMBL" id="GAA2212598.1"/>
    </source>
</evidence>